<feature type="compositionally biased region" description="Gly residues" evidence="1">
    <location>
        <begin position="47"/>
        <end position="56"/>
    </location>
</feature>
<accession>A0A9P0VXW1</accession>
<keyword evidence="4" id="KW-1185">Reference proteome</keyword>
<dbReference type="OrthoDB" id="10256463at2759"/>
<evidence type="ECO:0000313" key="4">
    <source>
        <dbReference type="Proteomes" id="UP000837801"/>
    </source>
</evidence>
<keyword evidence="2" id="KW-0472">Membrane</keyword>
<organism evidence="3 4">
    <name type="scientific">[Candida] railenensis</name>
    <dbReference type="NCBI Taxonomy" id="45579"/>
    <lineage>
        <taxon>Eukaryota</taxon>
        <taxon>Fungi</taxon>
        <taxon>Dikarya</taxon>
        <taxon>Ascomycota</taxon>
        <taxon>Saccharomycotina</taxon>
        <taxon>Pichiomycetes</taxon>
        <taxon>Debaryomycetaceae</taxon>
        <taxon>Kurtzmaniella</taxon>
    </lineage>
</organism>
<evidence type="ECO:0000256" key="1">
    <source>
        <dbReference type="SAM" id="MobiDB-lite"/>
    </source>
</evidence>
<feature type="transmembrane region" description="Helical" evidence="2">
    <location>
        <begin position="288"/>
        <end position="312"/>
    </location>
</feature>
<dbReference type="GO" id="GO:0016192">
    <property type="term" value="P:vesicle-mediated transport"/>
    <property type="evidence" value="ECO:0007669"/>
    <property type="project" value="InterPro"/>
</dbReference>
<reference evidence="3" key="1">
    <citation type="submission" date="2022-03" db="EMBL/GenBank/DDBJ databases">
        <authorList>
            <person name="Legras J.-L."/>
            <person name="Devillers H."/>
            <person name="Grondin C."/>
        </authorList>
    </citation>
    <scope>NUCLEOTIDE SEQUENCE</scope>
    <source>
        <strain evidence="3">CLIB 1423</strain>
    </source>
</reference>
<feature type="transmembrane region" description="Helical" evidence="2">
    <location>
        <begin position="242"/>
        <end position="261"/>
    </location>
</feature>
<dbReference type="PANTHER" id="PTHR12822">
    <property type="entry name" value="PROTEIN YIPF"/>
    <property type="match status" value="1"/>
</dbReference>
<dbReference type="InterPro" id="IPR039765">
    <property type="entry name" value="Yip5/YIPF1/YIPF2"/>
</dbReference>
<evidence type="ECO:0000256" key="2">
    <source>
        <dbReference type="SAM" id="Phobius"/>
    </source>
</evidence>
<dbReference type="GO" id="GO:0031267">
    <property type="term" value="F:small GTPase binding"/>
    <property type="evidence" value="ECO:0007669"/>
    <property type="project" value="InterPro"/>
</dbReference>
<evidence type="ECO:0000313" key="3">
    <source>
        <dbReference type="EMBL" id="CAH2352971.1"/>
    </source>
</evidence>
<dbReference type="EMBL" id="CAKXYY010000008">
    <property type="protein sequence ID" value="CAH2352971.1"/>
    <property type="molecule type" value="Genomic_DNA"/>
</dbReference>
<feature type="transmembrane region" description="Helical" evidence="2">
    <location>
        <begin position="123"/>
        <end position="148"/>
    </location>
</feature>
<dbReference type="Proteomes" id="UP000837801">
    <property type="component" value="Unassembled WGS sequence"/>
</dbReference>
<feature type="region of interest" description="Disordered" evidence="1">
    <location>
        <begin position="35"/>
        <end position="61"/>
    </location>
</feature>
<protein>
    <submittedName>
        <fullName evidence="3">Protein Yip5p</fullName>
    </submittedName>
</protein>
<comment type="caution">
    <text evidence="3">The sequence shown here is derived from an EMBL/GenBank/DDBJ whole genome shotgun (WGS) entry which is preliminary data.</text>
</comment>
<feature type="transmembrane region" description="Helical" evidence="2">
    <location>
        <begin position="207"/>
        <end position="230"/>
    </location>
</feature>
<dbReference type="PANTHER" id="PTHR12822:SF2">
    <property type="entry name" value="PROTEIN YIPF"/>
    <property type="match status" value="1"/>
</dbReference>
<dbReference type="AlphaFoldDB" id="A0A9P0VXW1"/>
<keyword evidence="2" id="KW-1133">Transmembrane helix</keyword>
<keyword evidence="2" id="KW-0812">Transmembrane</keyword>
<name>A0A9P0VXW1_9ASCO</name>
<sequence>MSYSKVNQGHNTSLIDQDDDLISQDNITAQPYIVPDIEPDTKPAAGINGGGSGTGSTQGNPPVIKPQVPINSSNSHVFQINFYRQFFDLDTDTFIHKIQRALNPFNNAFSEGEENHITELYGFIWITGTLIFLMFVSSTGSNIISSWIHGGNSTEGGETKQYEYKFDLLRLSIALFYGYNLFIPAGLYVITSWILKFPHRLVFTEIISIYGYTNILWVPITFINFIIAILVNNQKHGRIANILEWVIVLLSGAITGASNIMKISPIIEKNSLILQEGNPDVNAKRLQLGLLSVLIVCHLAFTIVVKICFFGLQ</sequence>
<dbReference type="GO" id="GO:0005794">
    <property type="term" value="C:Golgi apparatus"/>
    <property type="evidence" value="ECO:0007669"/>
    <property type="project" value="InterPro"/>
</dbReference>
<gene>
    <name evidence="3" type="ORF">CLIB1423_08S05006</name>
</gene>
<proteinExistence type="predicted"/>
<feature type="transmembrane region" description="Helical" evidence="2">
    <location>
        <begin position="168"/>
        <end position="195"/>
    </location>
</feature>